<evidence type="ECO:0008006" key="3">
    <source>
        <dbReference type="Google" id="ProtNLM"/>
    </source>
</evidence>
<evidence type="ECO:0000313" key="2">
    <source>
        <dbReference type="Proteomes" id="UP000034189"/>
    </source>
</evidence>
<dbReference type="PATRIC" id="fig|1333534.5.peg.3195"/>
<dbReference type="Proteomes" id="UP000034189">
    <property type="component" value="Chromosome"/>
</dbReference>
<reference evidence="1 2" key="1">
    <citation type="submission" date="2015-03" db="EMBL/GenBank/DDBJ databases">
        <authorList>
            <person name="Abdul Halim M."/>
        </authorList>
    </citation>
    <scope>NUCLEOTIDE SEQUENCE [LARGE SCALE GENOMIC DNA]</scope>
    <source>
        <strain evidence="1 2">ATCC 35681</strain>
    </source>
</reference>
<dbReference type="EMBL" id="CP011114">
    <property type="protein sequence ID" value="AKG35636.1"/>
    <property type="molecule type" value="Genomic_DNA"/>
</dbReference>
<protein>
    <recommendedName>
        <fullName evidence="3">DUF4238 domain-containing protein</fullName>
    </recommendedName>
</protein>
<dbReference type="HOGENOM" id="CLU_068867_0_0_9"/>
<reference evidence="1 2" key="2">
    <citation type="journal article" date="2016" name="Genome Announc.">
        <title>Genome Sequence of a Gram-Positive Diazotroph, Paenibacillus durus Type Strain ATCC 35681.</title>
        <authorList>
            <person name="Halim M.A."/>
            <person name="Rahman A.Y."/>
            <person name="Sim K.S."/>
            <person name="Yam H.C."/>
            <person name="Rahim A.A."/>
            <person name="Ghazali A.H."/>
            <person name="Najimudin N."/>
        </authorList>
    </citation>
    <scope>NUCLEOTIDE SEQUENCE [LARGE SCALE GENOMIC DNA]</scope>
    <source>
        <strain evidence="1 2">ATCC 35681</strain>
    </source>
</reference>
<dbReference type="AlphaFoldDB" id="A0A0F7CIV4"/>
<organism evidence="1 2">
    <name type="scientific">Paenibacillus durus ATCC 35681</name>
    <dbReference type="NCBI Taxonomy" id="1333534"/>
    <lineage>
        <taxon>Bacteria</taxon>
        <taxon>Bacillati</taxon>
        <taxon>Bacillota</taxon>
        <taxon>Bacilli</taxon>
        <taxon>Bacillales</taxon>
        <taxon>Paenibacillaceae</taxon>
        <taxon>Paenibacillus</taxon>
    </lineage>
</organism>
<proteinExistence type="predicted"/>
<dbReference type="Pfam" id="PF14022">
    <property type="entry name" value="DUF4238"/>
    <property type="match status" value="1"/>
</dbReference>
<sequence length="280" mass="32396">MDQEIETPAQIALSKVRSNEPLNTHDWECLLRFVALHDIRSPANYINSMNRWNSEMPTVIEEVLQSSVNRLEADENIGSIPTHKNYTDFGIIPMRVSKEIDNNSERGYLKAEVLLGRGLWLFSIRHTLSSTYKVLNKHTWSILLAPEGVEWLTSDNPVVKLNYYNAGSYDFKGGWGNEGTEIIFPLSPSLLLYAKVGERVTLNNISKELSTMLNRFIAENAHRYIFATNPTKETSEIRPRIVNSEDYENEKREWENWHTGQKNLEMEFQELKDARKCDQD</sequence>
<accession>A0A0F7CIV4</accession>
<evidence type="ECO:0000313" key="1">
    <source>
        <dbReference type="EMBL" id="AKG35636.1"/>
    </source>
</evidence>
<dbReference type="InterPro" id="IPR025332">
    <property type="entry name" value="DUF4238"/>
</dbReference>
<gene>
    <name evidence="1" type="ORF">VK70_14500</name>
</gene>
<name>A0A0F7CIV4_PAEDU</name>